<dbReference type="Proteomes" id="UP001175211">
    <property type="component" value="Unassembled WGS sequence"/>
</dbReference>
<dbReference type="EMBL" id="JAUEPS010000130">
    <property type="protein sequence ID" value="KAK0436184.1"/>
    <property type="molecule type" value="Genomic_DNA"/>
</dbReference>
<dbReference type="InterPro" id="IPR011990">
    <property type="entry name" value="TPR-like_helical_dom_sf"/>
</dbReference>
<reference evidence="1" key="1">
    <citation type="submission" date="2023-06" db="EMBL/GenBank/DDBJ databases">
        <authorList>
            <consortium name="Lawrence Berkeley National Laboratory"/>
            <person name="Ahrendt S."/>
            <person name="Sahu N."/>
            <person name="Indic B."/>
            <person name="Wong-Bajracharya J."/>
            <person name="Merenyi Z."/>
            <person name="Ke H.-M."/>
            <person name="Monk M."/>
            <person name="Kocsube S."/>
            <person name="Drula E."/>
            <person name="Lipzen A."/>
            <person name="Balint B."/>
            <person name="Henrissat B."/>
            <person name="Andreopoulos B."/>
            <person name="Martin F.M."/>
            <person name="Harder C.B."/>
            <person name="Rigling D."/>
            <person name="Ford K.L."/>
            <person name="Foster G.D."/>
            <person name="Pangilinan J."/>
            <person name="Papanicolaou A."/>
            <person name="Barry K."/>
            <person name="LaButti K."/>
            <person name="Viragh M."/>
            <person name="Koriabine M."/>
            <person name="Yan M."/>
            <person name="Riley R."/>
            <person name="Champramary S."/>
            <person name="Plett K.L."/>
            <person name="Tsai I.J."/>
            <person name="Slot J."/>
            <person name="Sipos G."/>
            <person name="Plett J."/>
            <person name="Nagy L.G."/>
            <person name="Grigoriev I.V."/>
        </authorList>
    </citation>
    <scope>NUCLEOTIDE SEQUENCE</scope>
    <source>
        <strain evidence="1">CCBAS 213</strain>
    </source>
</reference>
<dbReference type="RefSeq" id="XP_060322201.1">
    <property type="nucleotide sequence ID" value="XM_060481455.1"/>
</dbReference>
<dbReference type="Gene3D" id="1.25.40.10">
    <property type="entry name" value="Tetratricopeptide repeat domain"/>
    <property type="match status" value="1"/>
</dbReference>
<evidence type="ECO:0000313" key="1">
    <source>
        <dbReference type="EMBL" id="KAK0436184.1"/>
    </source>
</evidence>
<dbReference type="AlphaFoldDB" id="A0AA39J5T0"/>
<proteinExistence type="predicted"/>
<name>A0AA39J5T0_ARMTA</name>
<dbReference type="GeneID" id="85365003"/>
<accession>A0AA39J5T0</accession>
<comment type="caution">
    <text evidence="1">The sequence shown here is derived from an EMBL/GenBank/DDBJ whole genome shotgun (WGS) entry which is preliminary data.</text>
</comment>
<protein>
    <submittedName>
        <fullName evidence="1">Uncharacterized protein</fullName>
    </submittedName>
</protein>
<organism evidence="1 2">
    <name type="scientific">Armillaria tabescens</name>
    <name type="common">Ringless honey mushroom</name>
    <name type="synonym">Agaricus tabescens</name>
    <dbReference type="NCBI Taxonomy" id="1929756"/>
    <lineage>
        <taxon>Eukaryota</taxon>
        <taxon>Fungi</taxon>
        <taxon>Dikarya</taxon>
        <taxon>Basidiomycota</taxon>
        <taxon>Agaricomycotina</taxon>
        <taxon>Agaricomycetes</taxon>
        <taxon>Agaricomycetidae</taxon>
        <taxon>Agaricales</taxon>
        <taxon>Marasmiineae</taxon>
        <taxon>Physalacriaceae</taxon>
        <taxon>Desarmillaria</taxon>
    </lineage>
</organism>
<keyword evidence="2" id="KW-1185">Reference proteome</keyword>
<sequence length="308" mass="35911">MESEEAINLLFNASDLKEINNEINRYAKAIVFELGYIPLAIDLAGSSIQYGYYTIYDYLELFDKNRKERLTEIGLFEKKQNIYGAWNLSLKAIQSQAQKNDSSAIDAQYALKILELFAFFYNKNISEEIFNRAATTNNSDNNCIIEDSYNKLLETTESNKWNFKLFRKGISILLACSLIKKTEKNRIPIYFIHSLVHKWCLDRLQEVEKQSAFNTAIIIIAKSVPNKWNKEDYIFLQTLSLHLKDNILNKDIYIIKQFVKAFFHNGKWKDVERLELKVLSATKHALGEDHPDTLRFMSNLALTYWNQG</sequence>
<evidence type="ECO:0000313" key="2">
    <source>
        <dbReference type="Proteomes" id="UP001175211"/>
    </source>
</evidence>
<gene>
    <name evidence="1" type="ORF">EV420DRAFT_258314</name>
</gene>